<dbReference type="InterPro" id="IPR036365">
    <property type="entry name" value="PGBD-like_sf"/>
</dbReference>
<sequence length="266" mass="28684">MPVSIEKAVGAGAPNRSADVEAVQRALQRASDLTLDPRVHPGPADGLCGDGTEGALERFQRRLGFGRPDARIDPGGVTLAHLNALLAIGEVEMSFPFTRPSTHPFEGPGAGMRAFGARRSSGTRAHAGVDLYFPDFTEVLAIADGVVTRGPEDFYLRTFAIEVDHGPFVARYGELAPDATPPVKKGDEITRGQVVGRVGILKHANGKRLNVPSMMLHFEMYDKTQTGGLTQNSTSRSARWTNGVPFFRRKDLIDPTGFMHRAPLPG</sequence>
<dbReference type="PANTHER" id="PTHR21666">
    <property type="entry name" value="PEPTIDASE-RELATED"/>
    <property type="match status" value="1"/>
</dbReference>
<dbReference type="OrthoDB" id="9810477at2"/>
<dbReference type="InterPro" id="IPR002477">
    <property type="entry name" value="Peptidoglycan-bd-like"/>
</dbReference>
<proteinExistence type="predicted"/>
<dbReference type="SUPFAM" id="SSF47090">
    <property type="entry name" value="PGBD-like"/>
    <property type="match status" value="1"/>
</dbReference>
<keyword evidence="4" id="KW-1185">Reference proteome</keyword>
<reference evidence="3 4" key="1">
    <citation type="submission" date="2016-11" db="EMBL/GenBank/DDBJ databases">
        <title>Study of marine rhodopsin-containing bacteria.</title>
        <authorList>
            <person name="Yoshizawa S."/>
            <person name="Kumagai Y."/>
            <person name="Kogure K."/>
        </authorList>
    </citation>
    <scope>NUCLEOTIDE SEQUENCE [LARGE SCALE GENOMIC DNA]</scope>
    <source>
        <strain evidence="3 4">SAORIC-28</strain>
    </source>
</reference>
<dbReference type="RefSeq" id="WP_095511363.1">
    <property type="nucleotide sequence ID" value="NZ_MQWD01000001.1"/>
</dbReference>
<dbReference type="InterPro" id="IPR016047">
    <property type="entry name" value="M23ase_b-sheet_dom"/>
</dbReference>
<feature type="domain" description="Peptidoglycan binding-like" evidence="1">
    <location>
        <begin position="17"/>
        <end position="73"/>
    </location>
</feature>
<dbReference type="InterPro" id="IPR050570">
    <property type="entry name" value="Cell_wall_metabolism_enzyme"/>
</dbReference>
<dbReference type="InterPro" id="IPR036366">
    <property type="entry name" value="PGBDSf"/>
</dbReference>
<evidence type="ECO:0008006" key="5">
    <source>
        <dbReference type="Google" id="ProtNLM"/>
    </source>
</evidence>
<gene>
    <name evidence="3" type="ORF">BSZ37_15215</name>
</gene>
<dbReference type="Pfam" id="PF01471">
    <property type="entry name" value="PG_binding_1"/>
    <property type="match status" value="1"/>
</dbReference>
<evidence type="ECO:0000259" key="1">
    <source>
        <dbReference type="Pfam" id="PF01471"/>
    </source>
</evidence>
<dbReference type="SUPFAM" id="SSF51261">
    <property type="entry name" value="Duplicated hybrid motif"/>
    <property type="match status" value="1"/>
</dbReference>
<dbReference type="Pfam" id="PF01551">
    <property type="entry name" value="Peptidase_M23"/>
    <property type="match status" value="1"/>
</dbReference>
<accession>A0A271J421</accession>
<evidence type="ECO:0000313" key="4">
    <source>
        <dbReference type="Proteomes" id="UP000216339"/>
    </source>
</evidence>
<name>A0A271J421_9BACT</name>
<dbReference type="Gene3D" id="2.70.70.10">
    <property type="entry name" value="Glucose Permease (Domain IIA)"/>
    <property type="match status" value="1"/>
</dbReference>
<protein>
    <recommendedName>
        <fullName evidence="5">Peptidase M23 domain-containing protein</fullName>
    </recommendedName>
</protein>
<dbReference type="CDD" id="cd12797">
    <property type="entry name" value="M23_peptidase"/>
    <property type="match status" value="1"/>
</dbReference>
<dbReference type="InterPro" id="IPR011055">
    <property type="entry name" value="Dup_hybrid_motif"/>
</dbReference>
<organism evidence="3 4">
    <name type="scientific">Rubrivirga marina</name>
    <dbReference type="NCBI Taxonomy" id="1196024"/>
    <lineage>
        <taxon>Bacteria</taxon>
        <taxon>Pseudomonadati</taxon>
        <taxon>Rhodothermota</taxon>
        <taxon>Rhodothermia</taxon>
        <taxon>Rhodothermales</taxon>
        <taxon>Rubricoccaceae</taxon>
        <taxon>Rubrivirga</taxon>
    </lineage>
</organism>
<comment type="caution">
    <text evidence="3">The sequence shown here is derived from an EMBL/GenBank/DDBJ whole genome shotgun (WGS) entry which is preliminary data.</text>
</comment>
<dbReference type="Gene3D" id="1.10.101.10">
    <property type="entry name" value="PGBD-like superfamily/PGBD"/>
    <property type="match status" value="1"/>
</dbReference>
<dbReference type="AlphaFoldDB" id="A0A271J421"/>
<evidence type="ECO:0000259" key="2">
    <source>
        <dbReference type="Pfam" id="PF01551"/>
    </source>
</evidence>
<dbReference type="EMBL" id="MQWD01000001">
    <property type="protein sequence ID" value="PAP77695.1"/>
    <property type="molecule type" value="Genomic_DNA"/>
</dbReference>
<feature type="domain" description="M23ase beta-sheet core" evidence="2">
    <location>
        <begin position="125"/>
        <end position="224"/>
    </location>
</feature>
<dbReference type="GO" id="GO:0004222">
    <property type="term" value="F:metalloendopeptidase activity"/>
    <property type="evidence" value="ECO:0007669"/>
    <property type="project" value="TreeGrafter"/>
</dbReference>
<dbReference type="Proteomes" id="UP000216339">
    <property type="component" value="Unassembled WGS sequence"/>
</dbReference>
<evidence type="ECO:0000313" key="3">
    <source>
        <dbReference type="EMBL" id="PAP77695.1"/>
    </source>
</evidence>
<dbReference type="PANTHER" id="PTHR21666:SF270">
    <property type="entry name" value="MUREIN HYDROLASE ACTIVATOR ENVC"/>
    <property type="match status" value="1"/>
</dbReference>